<dbReference type="EnsemblPlants" id="KQK97844">
    <property type="protein sequence ID" value="KQK97844"/>
    <property type="gene ID" value="SETIT_011584mg"/>
</dbReference>
<dbReference type="Proteomes" id="UP000004995">
    <property type="component" value="Unassembled WGS sequence"/>
</dbReference>
<name>K3YBJ0_SETIT</name>
<accession>K3YBJ0</accession>
<reference evidence="2" key="1">
    <citation type="journal article" date="2012" name="Nat. Biotechnol.">
        <title>Reference genome sequence of the model plant Setaria.</title>
        <authorList>
            <person name="Bennetzen J.L."/>
            <person name="Schmutz J."/>
            <person name="Wang H."/>
            <person name="Percifield R."/>
            <person name="Hawkins J."/>
            <person name="Pontaroli A.C."/>
            <person name="Estep M."/>
            <person name="Feng L."/>
            <person name="Vaughn J.N."/>
            <person name="Grimwood J."/>
            <person name="Jenkins J."/>
            <person name="Barry K."/>
            <person name="Lindquist E."/>
            <person name="Hellsten U."/>
            <person name="Deshpande S."/>
            <person name="Wang X."/>
            <person name="Wu X."/>
            <person name="Mitros T."/>
            <person name="Triplett J."/>
            <person name="Yang X."/>
            <person name="Ye C.Y."/>
            <person name="Mauro-Herrera M."/>
            <person name="Wang L."/>
            <person name="Li P."/>
            <person name="Sharma M."/>
            <person name="Sharma R."/>
            <person name="Ronald P.C."/>
            <person name="Panaud O."/>
            <person name="Kellogg E.A."/>
            <person name="Brutnell T.P."/>
            <person name="Doust A.N."/>
            <person name="Tuskan G.A."/>
            <person name="Rokhsar D."/>
            <person name="Devos K.M."/>
        </authorList>
    </citation>
    <scope>NUCLEOTIDE SEQUENCE [LARGE SCALE GENOMIC DNA]</scope>
    <source>
        <strain evidence="2">cv. Yugu1</strain>
    </source>
</reference>
<dbReference type="AlphaFoldDB" id="K3YBJ0"/>
<dbReference type="EMBL" id="AGNK02004405">
    <property type="status" value="NOT_ANNOTATED_CDS"/>
    <property type="molecule type" value="Genomic_DNA"/>
</dbReference>
<dbReference type="InParanoid" id="K3YBJ0"/>
<evidence type="ECO:0000313" key="1">
    <source>
        <dbReference type="EnsemblPlants" id="KQK97844"/>
    </source>
</evidence>
<reference evidence="1" key="2">
    <citation type="submission" date="2018-08" db="UniProtKB">
        <authorList>
            <consortium name="EnsemblPlants"/>
        </authorList>
    </citation>
    <scope>IDENTIFICATION</scope>
    <source>
        <strain evidence="1">Yugu1</strain>
    </source>
</reference>
<evidence type="ECO:0000313" key="2">
    <source>
        <dbReference type="Proteomes" id="UP000004995"/>
    </source>
</evidence>
<protein>
    <submittedName>
        <fullName evidence="1">Uncharacterized protein</fullName>
    </submittedName>
</protein>
<sequence>MQNCRCDLQSRRREGVALADHAVFQNLESDCGEGELLIAVTPRMSYRWIAIALQNFDQIPP</sequence>
<keyword evidence="2" id="KW-1185">Reference proteome</keyword>
<organism evidence="1 2">
    <name type="scientific">Setaria italica</name>
    <name type="common">Foxtail millet</name>
    <name type="synonym">Panicum italicum</name>
    <dbReference type="NCBI Taxonomy" id="4555"/>
    <lineage>
        <taxon>Eukaryota</taxon>
        <taxon>Viridiplantae</taxon>
        <taxon>Streptophyta</taxon>
        <taxon>Embryophyta</taxon>
        <taxon>Tracheophyta</taxon>
        <taxon>Spermatophyta</taxon>
        <taxon>Magnoliopsida</taxon>
        <taxon>Liliopsida</taxon>
        <taxon>Poales</taxon>
        <taxon>Poaceae</taxon>
        <taxon>PACMAD clade</taxon>
        <taxon>Panicoideae</taxon>
        <taxon>Panicodae</taxon>
        <taxon>Paniceae</taxon>
        <taxon>Cenchrinae</taxon>
        <taxon>Setaria</taxon>
    </lineage>
</organism>
<proteinExistence type="predicted"/>
<dbReference type="HOGENOM" id="CLU_2927042_0_0_1"/>
<dbReference type="Gramene" id="KQK97844">
    <property type="protein sequence ID" value="KQK97844"/>
    <property type="gene ID" value="SETIT_011584mg"/>
</dbReference>